<sequence>RQASRKKHQHPLGDYAPLDTSTALQPLRRTVSPSPSVSDEAMELGETREKARGKLARQPAAQEVSQMPEQEDTGLKLRLELNLDVEVELKAKIHGDLTLALL</sequence>
<feature type="non-terminal residue" evidence="2">
    <location>
        <position position="1"/>
    </location>
</feature>
<evidence type="ECO:0000313" key="2">
    <source>
        <dbReference type="EMBL" id="PYI05135.1"/>
    </source>
</evidence>
<proteinExistence type="predicted"/>
<feature type="non-terminal residue" evidence="2">
    <location>
        <position position="102"/>
    </location>
</feature>
<dbReference type="VEuPathDB" id="FungiDB:BO78DRAFT_284303"/>
<evidence type="ECO:0000256" key="1">
    <source>
        <dbReference type="SAM" id="MobiDB-lite"/>
    </source>
</evidence>
<accession>A0A319EAM1</accession>
<dbReference type="Proteomes" id="UP000248423">
    <property type="component" value="Unassembled WGS sequence"/>
</dbReference>
<dbReference type="PANTHER" id="PTHR35587:SF3">
    <property type="entry name" value="EXPRESSED PROTEIN"/>
    <property type="match status" value="1"/>
</dbReference>
<feature type="region of interest" description="Disordered" evidence="1">
    <location>
        <begin position="1"/>
        <end position="72"/>
    </location>
</feature>
<reference evidence="2 3" key="1">
    <citation type="submission" date="2018-02" db="EMBL/GenBank/DDBJ databases">
        <title>The genomes of Aspergillus section Nigri reveals drivers in fungal speciation.</title>
        <authorList>
            <consortium name="DOE Joint Genome Institute"/>
            <person name="Vesth T.C."/>
            <person name="Nybo J."/>
            <person name="Theobald S."/>
            <person name="Brandl J."/>
            <person name="Frisvad J.C."/>
            <person name="Nielsen K.F."/>
            <person name="Lyhne E.K."/>
            <person name="Kogle M.E."/>
            <person name="Kuo A."/>
            <person name="Riley R."/>
            <person name="Clum A."/>
            <person name="Nolan M."/>
            <person name="Lipzen A."/>
            <person name="Salamov A."/>
            <person name="Henrissat B."/>
            <person name="Wiebenga A."/>
            <person name="De vries R.P."/>
            <person name="Grigoriev I.V."/>
            <person name="Mortensen U.H."/>
            <person name="Andersen M.R."/>
            <person name="Baker S.E."/>
        </authorList>
    </citation>
    <scope>NUCLEOTIDE SEQUENCE [LARGE SCALE GENOMIC DNA]</scope>
    <source>
        <strain evidence="2 3">CBS 121057</strain>
    </source>
</reference>
<dbReference type="AlphaFoldDB" id="A0A319EAM1"/>
<keyword evidence="3" id="KW-1185">Reference proteome</keyword>
<dbReference type="PANTHER" id="PTHR35587">
    <property type="entry name" value="EXPRESSED PROTEIN"/>
    <property type="match status" value="1"/>
</dbReference>
<feature type="compositionally biased region" description="Basic residues" evidence="1">
    <location>
        <begin position="1"/>
        <end position="10"/>
    </location>
</feature>
<dbReference type="STRING" id="1448318.A0A319EAM1"/>
<gene>
    <name evidence="2" type="ORF">BO78DRAFT_284303</name>
</gene>
<dbReference type="EMBL" id="KZ826361">
    <property type="protein sequence ID" value="PYI05135.1"/>
    <property type="molecule type" value="Genomic_DNA"/>
</dbReference>
<evidence type="ECO:0000313" key="3">
    <source>
        <dbReference type="Proteomes" id="UP000248423"/>
    </source>
</evidence>
<organism evidence="2 3">
    <name type="scientific">Aspergillus sclerotiicarbonarius (strain CBS 121057 / IBT 28362)</name>
    <dbReference type="NCBI Taxonomy" id="1448318"/>
    <lineage>
        <taxon>Eukaryota</taxon>
        <taxon>Fungi</taxon>
        <taxon>Dikarya</taxon>
        <taxon>Ascomycota</taxon>
        <taxon>Pezizomycotina</taxon>
        <taxon>Eurotiomycetes</taxon>
        <taxon>Eurotiomycetidae</taxon>
        <taxon>Eurotiales</taxon>
        <taxon>Aspergillaceae</taxon>
        <taxon>Aspergillus</taxon>
        <taxon>Aspergillus subgen. Circumdati</taxon>
    </lineage>
</organism>
<name>A0A319EAM1_ASPSB</name>
<protein>
    <submittedName>
        <fullName evidence="2">Uncharacterized protein</fullName>
    </submittedName>
</protein>
<dbReference type="OrthoDB" id="2873061at2759"/>